<organism evidence="2">
    <name type="scientific">Maize suscal virus</name>
    <dbReference type="NCBI Taxonomy" id="2979120"/>
    <lineage>
        <taxon>Viruses</taxon>
        <taxon>Riboviria</taxon>
    </lineage>
</organism>
<dbReference type="EMBL" id="MZ270532">
    <property type="protein sequence ID" value="UWX11516.1"/>
    <property type="molecule type" value="Genomic_RNA"/>
</dbReference>
<protein>
    <submittedName>
        <fullName evidence="2">ORF3</fullName>
    </submittedName>
</protein>
<feature type="compositionally biased region" description="Low complexity" evidence="1">
    <location>
        <begin position="467"/>
        <end position="477"/>
    </location>
</feature>
<feature type="region of interest" description="Disordered" evidence="1">
    <location>
        <begin position="595"/>
        <end position="616"/>
    </location>
</feature>
<feature type="compositionally biased region" description="Low complexity" evidence="1">
    <location>
        <begin position="26"/>
        <end position="37"/>
    </location>
</feature>
<feature type="compositionally biased region" description="Low complexity" evidence="1">
    <location>
        <begin position="131"/>
        <end position="142"/>
    </location>
</feature>
<proteinExistence type="predicted"/>
<feature type="compositionally biased region" description="Low complexity" evidence="1">
    <location>
        <begin position="162"/>
        <end position="177"/>
    </location>
</feature>
<sequence>MCFSTLRKPELVDSTREFKAQTAMASGSGLSGLTSEGVESRGTSGDLEELPGGGLSREEFATGGQNLLDIATQDPRFDQVRAQFADGDDEEGDVPTNENTFVFGTFSGSPSATQHTQARVRSNPVFKKKSGGANPSASSSSAPVPPVAGNPFGSPQPSSGLPAQQPQLAQQPPMSAAAAAIAKMEEQIHAMVAQVDSTLPHGYPSVESVTTDTERLAAMIADTPYLCLETIDSKHVVAAGPWVVKISSAQLTLSAYDQLILSIAGRYYSCLPMAPADDLTARFLHICSRYGGGDQFRSQEVDVGLNAYWNELSSEGVIHLPTLASKVLLTGEAIAAPHYSDSMTLADLTKSLDEVWQVYPPIRTVYNMCYQVAHEGLKFVSPLHDAFRFNDAAAFYVDRIACGSDYIRLEHVVITPRASNLQFKQPEMPLVVPVANPPPEAATGAGDIAAQTAAATGLVSERRRNSARTGAATSGATVPGSGTGASLAAVNQDPAQPTPADPHSLLNQGLPARQPPVRDTSTFRDGVVDFNGVLVKVHQLLSNQASQDAKLDLIMQRLSNIEAMVDGVDKAFAAVITRHSRQDLTHRQTVNSTLLQPSSSEAQNLASGSTPPAPPQTNQVLEILKILEGGHADELTLELVARLKALILETGNTRAAQNITIESIKFENARKRTVQRIKSLFHLN</sequence>
<feature type="region of interest" description="Disordered" evidence="1">
    <location>
        <begin position="22"/>
        <end position="177"/>
    </location>
</feature>
<feature type="region of interest" description="Disordered" evidence="1">
    <location>
        <begin position="456"/>
        <end position="516"/>
    </location>
</feature>
<evidence type="ECO:0000313" key="2">
    <source>
        <dbReference type="EMBL" id="UWX11516.1"/>
    </source>
</evidence>
<reference evidence="2" key="1">
    <citation type="submission" date="2021-05" db="EMBL/GenBank/DDBJ databases">
        <title>A novel rod-shaped virus isolated from maize in Ecuador.</title>
        <authorList>
            <person name="Alvarez-Quinto R."/>
            <person name="Mollov D."/>
            <person name="Quito-Avila D."/>
            <person name="Cornejo J.F."/>
            <person name="Lockhart B.E.L."/>
        </authorList>
    </citation>
    <scope>NUCLEOTIDE SEQUENCE</scope>
    <source>
        <strain evidence="2">MMS</strain>
    </source>
</reference>
<accession>A0A977J6G3</accession>
<feature type="compositionally biased region" description="Polar residues" evidence="1">
    <location>
        <begin position="96"/>
        <end position="120"/>
    </location>
</feature>
<evidence type="ECO:0000256" key="1">
    <source>
        <dbReference type="SAM" id="MobiDB-lite"/>
    </source>
</evidence>
<name>A0A977J6G3_9VIRU</name>